<dbReference type="EMBL" id="JXJN01031097">
    <property type="status" value="NOT_ANNOTATED_CDS"/>
    <property type="molecule type" value="Genomic_DNA"/>
</dbReference>
<name>A0A1B0ALH5_9MUSC</name>
<evidence type="ECO:0000313" key="2">
    <source>
        <dbReference type="Proteomes" id="UP000092460"/>
    </source>
</evidence>
<dbReference type="EnsemblMetazoa" id="GPPI000815-RA">
    <property type="protein sequence ID" value="GPPI000815-PA"/>
    <property type="gene ID" value="GPPI000815"/>
</dbReference>
<protein>
    <recommendedName>
        <fullName evidence="3">Myosin N-terminal SH3-like domain-containing protein</fullName>
    </recommendedName>
</protein>
<keyword evidence="2" id="KW-1185">Reference proteome</keyword>
<evidence type="ECO:0008006" key="3">
    <source>
        <dbReference type="Google" id="ProtNLM"/>
    </source>
</evidence>
<sequence length="69" mass="8369">MAEELDRNDPDLKYLSVERNQFNDPATQAEWTQKRLVWVPHENQRKSNDEQRLGKFVKKFLLYEPAMEF</sequence>
<dbReference type="Proteomes" id="UP000092460">
    <property type="component" value="Unassembled WGS sequence"/>
</dbReference>
<accession>A0A1B0ALH5</accession>
<reference evidence="1" key="2">
    <citation type="submission" date="2020-05" db="UniProtKB">
        <authorList>
            <consortium name="EnsemblMetazoa"/>
        </authorList>
    </citation>
    <scope>IDENTIFICATION</scope>
    <source>
        <strain evidence="1">IAEA</strain>
    </source>
</reference>
<evidence type="ECO:0000313" key="1">
    <source>
        <dbReference type="EnsemblMetazoa" id="GPPI000815-PA"/>
    </source>
</evidence>
<dbReference type="VEuPathDB" id="VectorBase:GPPI000815"/>
<dbReference type="AlphaFoldDB" id="A0A1B0ALH5"/>
<proteinExistence type="predicted"/>
<organism evidence="1 2">
    <name type="scientific">Glossina palpalis gambiensis</name>
    <dbReference type="NCBI Taxonomy" id="67801"/>
    <lineage>
        <taxon>Eukaryota</taxon>
        <taxon>Metazoa</taxon>
        <taxon>Ecdysozoa</taxon>
        <taxon>Arthropoda</taxon>
        <taxon>Hexapoda</taxon>
        <taxon>Insecta</taxon>
        <taxon>Pterygota</taxon>
        <taxon>Neoptera</taxon>
        <taxon>Endopterygota</taxon>
        <taxon>Diptera</taxon>
        <taxon>Brachycera</taxon>
        <taxon>Muscomorpha</taxon>
        <taxon>Hippoboscoidea</taxon>
        <taxon>Glossinidae</taxon>
        <taxon>Glossina</taxon>
    </lineage>
</organism>
<reference evidence="2" key="1">
    <citation type="submission" date="2015-01" db="EMBL/GenBank/DDBJ databases">
        <authorList>
            <person name="Aksoy S."/>
            <person name="Warren W."/>
            <person name="Wilson R.K."/>
        </authorList>
    </citation>
    <scope>NUCLEOTIDE SEQUENCE [LARGE SCALE GENOMIC DNA]</scope>
    <source>
        <strain evidence="2">IAEA</strain>
    </source>
</reference>
<dbReference type="STRING" id="67801.A0A1B0ALH5"/>